<accession>A0ABS3G1L8</accession>
<feature type="transmembrane region" description="Helical" evidence="5">
    <location>
        <begin position="134"/>
        <end position="151"/>
    </location>
</feature>
<dbReference type="RefSeq" id="WP_207031215.1">
    <property type="nucleotide sequence ID" value="NZ_JAFLNL010000001.1"/>
</dbReference>
<dbReference type="Pfam" id="PF04932">
    <property type="entry name" value="Wzy_C"/>
    <property type="match status" value="1"/>
</dbReference>
<keyword evidence="7" id="KW-0436">Ligase</keyword>
<proteinExistence type="predicted"/>
<comment type="subcellular location">
    <subcellularLocation>
        <location evidence="1">Membrane</location>
        <topology evidence="1">Multi-pass membrane protein</topology>
    </subcellularLocation>
</comment>
<evidence type="ECO:0000256" key="1">
    <source>
        <dbReference type="ARBA" id="ARBA00004141"/>
    </source>
</evidence>
<feature type="transmembrane region" description="Helical" evidence="5">
    <location>
        <begin position="260"/>
        <end position="279"/>
    </location>
</feature>
<keyword evidence="2 5" id="KW-0812">Transmembrane</keyword>
<reference evidence="7 8" key="1">
    <citation type="submission" date="2021-03" db="EMBL/GenBank/DDBJ databases">
        <title>Muricauda lutimaris sp. nov. and Muricauda ruestringensis sp. nov, two marine members of the Flavobacteriaceae isolated from deep sea sediments of Western Pacific.</title>
        <authorList>
            <person name="Zhao S."/>
            <person name="Liu R."/>
        </authorList>
    </citation>
    <scope>NUCLEOTIDE SEQUENCE [LARGE SCALE GENOMIC DNA]</scope>
    <source>
        <strain evidence="7 8">BC31-1-A7</strain>
    </source>
</reference>
<evidence type="ECO:0000256" key="2">
    <source>
        <dbReference type="ARBA" id="ARBA00022692"/>
    </source>
</evidence>
<dbReference type="InterPro" id="IPR007016">
    <property type="entry name" value="O-antigen_ligase-rel_domated"/>
</dbReference>
<feature type="domain" description="O-antigen ligase-related" evidence="6">
    <location>
        <begin position="93"/>
        <end position="244"/>
    </location>
</feature>
<feature type="transmembrane region" description="Helical" evidence="5">
    <location>
        <begin position="62"/>
        <end position="79"/>
    </location>
</feature>
<keyword evidence="3 5" id="KW-1133">Transmembrane helix</keyword>
<dbReference type="EMBL" id="JAFLNL010000001">
    <property type="protein sequence ID" value="MBO0352838.1"/>
    <property type="molecule type" value="Genomic_DNA"/>
</dbReference>
<feature type="transmembrane region" description="Helical" evidence="5">
    <location>
        <begin position="91"/>
        <end position="122"/>
    </location>
</feature>
<evidence type="ECO:0000259" key="6">
    <source>
        <dbReference type="Pfam" id="PF04932"/>
    </source>
</evidence>
<keyword evidence="4 5" id="KW-0472">Membrane</keyword>
<organism evidence="7 8">
    <name type="scientific">Flagellimonas aurea</name>
    <dbReference type="NCBI Taxonomy" id="2915619"/>
    <lineage>
        <taxon>Bacteria</taxon>
        <taxon>Pseudomonadati</taxon>
        <taxon>Bacteroidota</taxon>
        <taxon>Flavobacteriia</taxon>
        <taxon>Flavobacteriales</taxon>
        <taxon>Flavobacteriaceae</taxon>
        <taxon>Flagellimonas</taxon>
    </lineage>
</organism>
<evidence type="ECO:0000256" key="4">
    <source>
        <dbReference type="ARBA" id="ARBA00023136"/>
    </source>
</evidence>
<dbReference type="PANTHER" id="PTHR37422:SF13">
    <property type="entry name" value="LIPOPOLYSACCHARIDE BIOSYNTHESIS PROTEIN PA4999-RELATED"/>
    <property type="match status" value="1"/>
</dbReference>
<name>A0ABS3G1L8_9FLAO</name>
<evidence type="ECO:0000313" key="7">
    <source>
        <dbReference type="EMBL" id="MBO0352838.1"/>
    </source>
</evidence>
<dbReference type="PANTHER" id="PTHR37422">
    <property type="entry name" value="TEICHURONIC ACID BIOSYNTHESIS PROTEIN TUAE"/>
    <property type="match status" value="1"/>
</dbReference>
<evidence type="ECO:0000256" key="3">
    <source>
        <dbReference type="ARBA" id="ARBA00022989"/>
    </source>
</evidence>
<protein>
    <submittedName>
        <fullName evidence="7">O-antigen ligase family protein</fullName>
    </submittedName>
</protein>
<gene>
    <name evidence="7" type="ORF">J0656_02340</name>
</gene>
<dbReference type="Proteomes" id="UP000664044">
    <property type="component" value="Unassembled WGS sequence"/>
</dbReference>
<dbReference type="InterPro" id="IPR051533">
    <property type="entry name" value="WaaL-like"/>
</dbReference>
<dbReference type="GO" id="GO:0016874">
    <property type="term" value="F:ligase activity"/>
    <property type="evidence" value="ECO:0007669"/>
    <property type="project" value="UniProtKB-KW"/>
</dbReference>
<feature type="transmembrane region" description="Helical" evidence="5">
    <location>
        <begin position="232"/>
        <end position="254"/>
    </location>
</feature>
<comment type="caution">
    <text evidence="7">The sequence shown here is derived from an EMBL/GenBank/DDBJ whole genome shotgun (WGS) entry which is preliminary data.</text>
</comment>
<sequence>MMRIFVISNFLICLYCFAHLAHFFITEKFYFIDRTINEGITLETFHYIAYHGGANFVVFDVHRLYFSFSLLSAFLFLYFNKDILKNRVFRYIVAFTFIFVIFLLVSKIAIMLLVALLCYITYQKLRKSKAKKRMIIMSVFILIMSLGFYLAKTRFRQSIEQMGAINEKKEGSLIERFQYTKCSLELIGEAPVFGYGIGDINTKMKEKLIKNDFTFLLHKGVYDPHNEFLKTYIGSGVIGFFLFFGIFISIFRRAYYNQNILLMIYTGIVFIVCMIEPFLSRQAGILPVLFFIGLLTYNEKNTLLA</sequence>
<evidence type="ECO:0000313" key="8">
    <source>
        <dbReference type="Proteomes" id="UP000664044"/>
    </source>
</evidence>
<keyword evidence="8" id="KW-1185">Reference proteome</keyword>
<evidence type="ECO:0000256" key="5">
    <source>
        <dbReference type="SAM" id="Phobius"/>
    </source>
</evidence>